<reference evidence="1 2" key="1">
    <citation type="submission" date="2018-06" db="EMBL/GenBank/DDBJ databases">
        <title>Comparative genomics reveals the genomic features of Rhizophagus irregularis, R. cerebriforme, R. diaphanum and Gigaspora rosea, and their symbiotic lifestyle signature.</title>
        <authorList>
            <person name="Morin E."/>
            <person name="San Clemente H."/>
            <person name="Chen E.C.H."/>
            <person name="De La Providencia I."/>
            <person name="Hainaut M."/>
            <person name="Kuo A."/>
            <person name="Kohler A."/>
            <person name="Murat C."/>
            <person name="Tang N."/>
            <person name="Roy S."/>
            <person name="Loubradou J."/>
            <person name="Henrissat B."/>
            <person name="Grigoriev I.V."/>
            <person name="Corradi N."/>
            <person name="Roux C."/>
            <person name="Martin F.M."/>
        </authorList>
    </citation>
    <scope>NUCLEOTIDE SEQUENCE [LARGE SCALE GENOMIC DNA]</scope>
    <source>
        <strain evidence="1 2">DAOM 227022</strain>
    </source>
</reference>
<sequence>MENYAICFYTYLKKKIITIQDEFGIIGYSDQVRAEEVNEKVRAYFQRFKEFYDSLEDDSDVILLKYGEMIQMRHRPVSISRTD</sequence>
<evidence type="ECO:0000313" key="1">
    <source>
        <dbReference type="EMBL" id="RIA91276.1"/>
    </source>
</evidence>
<gene>
    <name evidence="1" type="ORF">C1645_822246</name>
</gene>
<protein>
    <submittedName>
        <fullName evidence="1">Uncharacterized protein</fullName>
    </submittedName>
</protein>
<dbReference type="Proteomes" id="UP000265703">
    <property type="component" value="Unassembled WGS sequence"/>
</dbReference>
<dbReference type="EMBL" id="QKYT01000157">
    <property type="protein sequence ID" value="RIA91276.1"/>
    <property type="molecule type" value="Genomic_DNA"/>
</dbReference>
<dbReference type="AlphaFoldDB" id="A0A397T2Z8"/>
<accession>A0A397T2Z8</accession>
<name>A0A397T2Z8_9GLOM</name>
<proteinExistence type="predicted"/>
<comment type="caution">
    <text evidence="1">The sequence shown here is derived from an EMBL/GenBank/DDBJ whole genome shotgun (WGS) entry which is preliminary data.</text>
</comment>
<evidence type="ECO:0000313" key="2">
    <source>
        <dbReference type="Proteomes" id="UP000265703"/>
    </source>
</evidence>
<organism evidence="1 2">
    <name type="scientific">Glomus cerebriforme</name>
    <dbReference type="NCBI Taxonomy" id="658196"/>
    <lineage>
        <taxon>Eukaryota</taxon>
        <taxon>Fungi</taxon>
        <taxon>Fungi incertae sedis</taxon>
        <taxon>Mucoromycota</taxon>
        <taxon>Glomeromycotina</taxon>
        <taxon>Glomeromycetes</taxon>
        <taxon>Glomerales</taxon>
        <taxon>Glomeraceae</taxon>
        <taxon>Glomus</taxon>
    </lineage>
</organism>
<keyword evidence="2" id="KW-1185">Reference proteome</keyword>